<sequence length="226" mass="23758">MPPAATDLYAAALQSAGTADAPAPEPWSVRDFDGRTYSLAGALERWTGDADEVDRRFLARARGTVLDVGCGPGRLAAELTRRGVHALGVDISPTALKLARRSGATVIRRSVFEPVVAEGLWGTTLLADGNIGIGGNPTALLRRCRVIVAPGGLVLVETEGPGAGQRTTRLRLERAGEVSSWFDWAHVGCDAIERIATGAGLALVDSWEDGGRWFAALRRPPVPGAA</sequence>
<evidence type="ECO:0000259" key="1">
    <source>
        <dbReference type="Pfam" id="PF13649"/>
    </source>
</evidence>
<dbReference type="Gene3D" id="3.40.50.150">
    <property type="entry name" value="Vaccinia Virus protein VP39"/>
    <property type="match status" value="1"/>
</dbReference>
<keyword evidence="2" id="KW-0489">Methyltransferase</keyword>
<dbReference type="CDD" id="cd02440">
    <property type="entry name" value="AdoMet_MTases"/>
    <property type="match status" value="1"/>
</dbReference>
<dbReference type="GO" id="GO:0032259">
    <property type="term" value="P:methylation"/>
    <property type="evidence" value="ECO:0007669"/>
    <property type="project" value="UniProtKB-KW"/>
</dbReference>
<dbReference type="SUPFAM" id="SSF53335">
    <property type="entry name" value="S-adenosyl-L-methionine-dependent methyltransferases"/>
    <property type="match status" value="1"/>
</dbReference>
<evidence type="ECO:0000313" key="2">
    <source>
        <dbReference type="EMBL" id="MDP5183950.1"/>
    </source>
</evidence>
<keyword evidence="3" id="KW-1185">Reference proteome</keyword>
<dbReference type="GO" id="GO:0008168">
    <property type="term" value="F:methyltransferase activity"/>
    <property type="evidence" value="ECO:0007669"/>
    <property type="project" value="UniProtKB-KW"/>
</dbReference>
<name>A0ABT9IEE4_9ACTN</name>
<dbReference type="EMBL" id="JASNFN010000018">
    <property type="protein sequence ID" value="MDP5183950.1"/>
    <property type="molecule type" value="Genomic_DNA"/>
</dbReference>
<evidence type="ECO:0000313" key="3">
    <source>
        <dbReference type="Proteomes" id="UP001233673"/>
    </source>
</evidence>
<dbReference type="Pfam" id="PF13649">
    <property type="entry name" value="Methyltransf_25"/>
    <property type="match status" value="1"/>
</dbReference>
<accession>A0ABT9IEE4</accession>
<gene>
    <name evidence="2" type="ORF">QOZ88_15030</name>
</gene>
<reference evidence="3" key="1">
    <citation type="submission" date="2023-05" db="EMBL/GenBank/DDBJ databases">
        <title>Draft genome of Pseudofrankia sp. BMG5.37.</title>
        <authorList>
            <person name="Gtari M."/>
            <person name="Ghodhbane F."/>
            <person name="Sbissi I."/>
        </authorList>
    </citation>
    <scope>NUCLEOTIDE SEQUENCE [LARGE SCALE GENOMIC DNA]</scope>
    <source>
        <strain evidence="3">BMG 814</strain>
    </source>
</reference>
<dbReference type="InterPro" id="IPR029063">
    <property type="entry name" value="SAM-dependent_MTases_sf"/>
</dbReference>
<dbReference type="Proteomes" id="UP001233673">
    <property type="component" value="Unassembled WGS sequence"/>
</dbReference>
<protein>
    <submittedName>
        <fullName evidence="2">Methyltransferase domain-containing protein</fullName>
    </submittedName>
</protein>
<organism evidence="2 3">
    <name type="scientific">Blastococcus carthaginiensis</name>
    <dbReference type="NCBI Taxonomy" id="3050034"/>
    <lineage>
        <taxon>Bacteria</taxon>
        <taxon>Bacillati</taxon>
        <taxon>Actinomycetota</taxon>
        <taxon>Actinomycetes</taxon>
        <taxon>Geodermatophilales</taxon>
        <taxon>Geodermatophilaceae</taxon>
        <taxon>Blastococcus</taxon>
    </lineage>
</organism>
<keyword evidence="2" id="KW-0808">Transferase</keyword>
<dbReference type="InterPro" id="IPR041698">
    <property type="entry name" value="Methyltransf_25"/>
</dbReference>
<comment type="caution">
    <text evidence="2">The sequence shown here is derived from an EMBL/GenBank/DDBJ whole genome shotgun (WGS) entry which is preliminary data.</text>
</comment>
<feature type="domain" description="Methyltransferase" evidence="1">
    <location>
        <begin position="65"/>
        <end position="103"/>
    </location>
</feature>
<dbReference type="RefSeq" id="WP_306000556.1">
    <property type="nucleotide sequence ID" value="NZ_JASNFN010000018.1"/>
</dbReference>
<proteinExistence type="predicted"/>